<protein>
    <submittedName>
        <fullName evidence="2">Unconventional myosin-XV-like</fullName>
    </submittedName>
</protein>
<dbReference type="AlphaFoldDB" id="A0A9D2YHX3"/>
<proteinExistence type="predicted"/>
<gene>
    <name evidence="2" type="ORF">G4P62_003352</name>
</gene>
<organism evidence="2 3">
    <name type="scientific">Nothobranchius furzeri</name>
    <name type="common">Turquoise killifish</name>
    <dbReference type="NCBI Taxonomy" id="105023"/>
    <lineage>
        <taxon>Eukaryota</taxon>
        <taxon>Metazoa</taxon>
        <taxon>Chordata</taxon>
        <taxon>Craniata</taxon>
        <taxon>Vertebrata</taxon>
        <taxon>Euteleostomi</taxon>
        <taxon>Actinopterygii</taxon>
        <taxon>Neopterygii</taxon>
        <taxon>Teleostei</taxon>
        <taxon>Neoteleostei</taxon>
        <taxon>Acanthomorphata</taxon>
        <taxon>Ovalentaria</taxon>
        <taxon>Atherinomorphae</taxon>
        <taxon>Cyprinodontiformes</taxon>
        <taxon>Nothobranchiidae</taxon>
        <taxon>Nothobranchius</taxon>
    </lineage>
</organism>
<sequence length="136" mass="14349">MNYETVLTVFKTPCGLLPAESDGFSDSQTQRGMDRYLDSLFDPVLSDSSTNMERASLSARMKGGGGVGISGGGRGGGQGHTSPTRPYPPGIHPGGKTLSLESCLLSQKSIDVLSGLPDFFPTSYWLCSDSTFPGIH</sequence>
<reference evidence="2" key="1">
    <citation type="submission" date="2020-03" db="EMBL/GenBank/DDBJ databases">
        <title>Intra-Species Differences in Population Size shape Life History and Genome Evolution.</title>
        <authorList>
            <person name="Willemsen D."/>
            <person name="Cui R."/>
            <person name="Valenzano D.R."/>
        </authorList>
    </citation>
    <scope>NUCLEOTIDE SEQUENCE</scope>
    <source>
        <strain evidence="2">GRZ</strain>
        <tissue evidence="2">Whole</tissue>
    </source>
</reference>
<feature type="region of interest" description="Disordered" evidence="1">
    <location>
        <begin position="52"/>
        <end position="93"/>
    </location>
</feature>
<evidence type="ECO:0000313" key="2">
    <source>
        <dbReference type="EMBL" id="KAF7220821.1"/>
    </source>
</evidence>
<comment type="caution">
    <text evidence="2">The sequence shown here is derived from an EMBL/GenBank/DDBJ whole genome shotgun (WGS) entry which is preliminary data.</text>
</comment>
<evidence type="ECO:0000313" key="3">
    <source>
        <dbReference type="Proteomes" id="UP000822369"/>
    </source>
</evidence>
<evidence type="ECO:0000256" key="1">
    <source>
        <dbReference type="SAM" id="MobiDB-lite"/>
    </source>
</evidence>
<feature type="compositionally biased region" description="Gly residues" evidence="1">
    <location>
        <begin position="62"/>
        <end position="79"/>
    </location>
</feature>
<name>A0A9D2YHX3_NOTFU</name>
<dbReference type="EMBL" id="JAAVVJ010000006">
    <property type="protein sequence ID" value="KAF7220821.1"/>
    <property type="molecule type" value="Genomic_DNA"/>
</dbReference>
<dbReference type="Proteomes" id="UP000822369">
    <property type="component" value="Chromosome 6"/>
</dbReference>
<accession>A0A9D2YHX3</accession>
<dbReference type="KEGG" id="nfu:107376732"/>